<keyword evidence="4" id="KW-1185">Reference proteome</keyword>
<dbReference type="Proteomes" id="UP000766486">
    <property type="component" value="Unassembled WGS sequence"/>
</dbReference>
<dbReference type="InterPro" id="IPR000873">
    <property type="entry name" value="AMP-dep_synth/lig_dom"/>
</dbReference>
<dbReference type="Pfam" id="PF00501">
    <property type="entry name" value="AMP-binding"/>
    <property type="match status" value="1"/>
</dbReference>
<organism evidence="3 4">
    <name type="scientific">Bionectria ochroleuca</name>
    <name type="common">Gliocladium roseum</name>
    <dbReference type="NCBI Taxonomy" id="29856"/>
    <lineage>
        <taxon>Eukaryota</taxon>
        <taxon>Fungi</taxon>
        <taxon>Dikarya</taxon>
        <taxon>Ascomycota</taxon>
        <taxon>Pezizomycotina</taxon>
        <taxon>Sordariomycetes</taxon>
        <taxon>Hypocreomycetidae</taxon>
        <taxon>Hypocreales</taxon>
        <taxon>Bionectriaceae</taxon>
        <taxon>Clonostachys</taxon>
    </lineage>
</organism>
<dbReference type="Gene3D" id="3.30.300.30">
    <property type="match status" value="1"/>
</dbReference>
<dbReference type="PANTHER" id="PTHR24096">
    <property type="entry name" value="LONG-CHAIN-FATTY-ACID--COA LIGASE"/>
    <property type="match status" value="1"/>
</dbReference>
<dbReference type="InterPro" id="IPR020845">
    <property type="entry name" value="AMP-binding_CS"/>
</dbReference>
<sequence length="922" mass="101177">MIPPPASQNLWNLLQRAASESPTCGLAFVGDISSAPEIQITYPELVRIAATNCRRLLSRGLVKPNQVVLLSFPTHQENVTWIWSIIAAGGIPAALPPASEEATAQTAREEHLVNLFGNALLLTSLSGSRTAGYRKGLRIIDVDTLDSMGEGNLPIPGGTADGSDTALLFFTSGSTGQPKAIEITHKQIIASAQAKQHLHCTTNTTNFMNWVSYDHSACFAEIHVHSILAGASQWNVSYSVIMSEPSNLYKLMSRLKIGYTFTPCSVLWAATRATLDQKTSIKLDLSLLKVVMVGGEANNVSNLHKASSLMMAFGAKDNPIKAAYGLSETCSACFYNMEKAGYDISRNAQFASVGKHLPDVMTVRLVDESDQLVSRGSQGRIQMMGDVVFKRYYNDLEATAACMSSDGWFDTGDLGRLDEDGNLEIVGRIKDILILNGNKYSPSALEHTIETKYSSMVTSSYTAAFVVTDSDPHSEGLVILFNPTDSIFAQTPELQDLLKSLSQTCLQFCSKLPVDVIPLPRRMLPKSTIGKLSRSALRLQYMNGDFDAYRVFTSASREGLQLESPLAKRIAYNISKMTGVPISAMDQSTSITHKGLDSLHYMSMQHDLAQFVGTQKSIPLRLLFEASSIGDLEVSLTSFLDSPNEYTCCVTLREAGSQTPIFCIHAGDGVVTHFLPLLDYLPDRPFYAFQAKGRSPGEGLFGSMDEMVTCYHTALRKKQPNGPYILLGYCFGGVVAFELAKQLEADGHKVAFCGGLDSTPRPHLQESTSWTARNFVVDLMLLLGLIREDELPQLRDALGDAPDDRLDIGYSILESKYKSAAFLNSGLSSSKIELWRNLHTSMLRMSKNTELTGTIGTYDSFYVVNGDLTNGPEWLSSVNEWAEFARESAMWQVQGTHYTALKEPHVEYFSHCLQKALLRANV</sequence>
<proteinExistence type="predicted"/>
<feature type="domain" description="AMP-dependent synthetase/ligase" evidence="1">
    <location>
        <begin position="35"/>
        <end position="393"/>
    </location>
</feature>
<dbReference type="SUPFAM" id="SSF56801">
    <property type="entry name" value="Acetyl-CoA synthetase-like"/>
    <property type="match status" value="1"/>
</dbReference>
<dbReference type="SUPFAM" id="SSF53474">
    <property type="entry name" value="alpha/beta-Hydrolases"/>
    <property type="match status" value="1"/>
</dbReference>
<dbReference type="InterPro" id="IPR042099">
    <property type="entry name" value="ANL_N_sf"/>
</dbReference>
<dbReference type="Gene3D" id="3.40.50.1820">
    <property type="entry name" value="alpha/beta hydrolase"/>
    <property type="match status" value="1"/>
</dbReference>
<evidence type="ECO:0000259" key="2">
    <source>
        <dbReference type="Pfam" id="PF00975"/>
    </source>
</evidence>
<evidence type="ECO:0000259" key="1">
    <source>
        <dbReference type="Pfam" id="PF00501"/>
    </source>
</evidence>
<gene>
    <name evidence="3" type="ORF">CLO192961_LOCUS328985</name>
</gene>
<name>A0ABY6UNG0_BIOOC</name>
<dbReference type="EMBL" id="CABFNS010000851">
    <property type="protein sequence ID" value="VUC32739.1"/>
    <property type="molecule type" value="Genomic_DNA"/>
</dbReference>
<evidence type="ECO:0000313" key="3">
    <source>
        <dbReference type="EMBL" id="VUC32739.1"/>
    </source>
</evidence>
<evidence type="ECO:0000313" key="4">
    <source>
        <dbReference type="Proteomes" id="UP000766486"/>
    </source>
</evidence>
<dbReference type="Gene3D" id="3.40.50.12780">
    <property type="entry name" value="N-terminal domain of ligase-like"/>
    <property type="match status" value="1"/>
</dbReference>
<feature type="domain" description="Thioesterase" evidence="2">
    <location>
        <begin position="660"/>
        <end position="786"/>
    </location>
</feature>
<dbReference type="InterPro" id="IPR045851">
    <property type="entry name" value="AMP-bd_C_sf"/>
</dbReference>
<dbReference type="Pfam" id="PF00975">
    <property type="entry name" value="Thioesterase"/>
    <property type="match status" value="1"/>
</dbReference>
<protein>
    <recommendedName>
        <fullName evidence="5">Carrier domain-containing protein</fullName>
    </recommendedName>
</protein>
<dbReference type="InterPro" id="IPR001031">
    <property type="entry name" value="Thioesterase"/>
</dbReference>
<dbReference type="InterPro" id="IPR029058">
    <property type="entry name" value="AB_hydrolase_fold"/>
</dbReference>
<reference evidence="3 4" key="1">
    <citation type="submission" date="2019-06" db="EMBL/GenBank/DDBJ databases">
        <authorList>
            <person name="Broberg M."/>
        </authorList>
    </citation>
    <scope>NUCLEOTIDE SEQUENCE [LARGE SCALE GENOMIC DNA]</scope>
</reference>
<evidence type="ECO:0008006" key="5">
    <source>
        <dbReference type="Google" id="ProtNLM"/>
    </source>
</evidence>
<dbReference type="PROSITE" id="PS00455">
    <property type="entry name" value="AMP_BINDING"/>
    <property type="match status" value="1"/>
</dbReference>
<accession>A0ABY6UNG0</accession>
<comment type="caution">
    <text evidence="3">The sequence shown here is derived from an EMBL/GenBank/DDBJ whole genome shotgun (WGS) entry which is preliminary data.</text>
</comment>